<dbReference type="SUPFAM" id="SSF56399">
    <property type="entry name" value="ADP-ribosylation"/>
    <property type="match status" value="1"/>
</dbReference>
<dbReference type="InterPro" id="IPR012317">
    <property type="entry name" value="Poly(ADP-ribose)pol_cat_dom"/>
</dbReference>
<evidence type="ECO:0000259" key="13">
    <source>
        <dbReference type="PROSITE" id="PS51060"/>
    </source>
</evidence>
<keyword evidence="16" id="KW-1185">Reference proteome</keyword>
<evidence type="ECO:0000259" key="10">
    <source>
        <dbReference type="PROSITE" id="PS50172"/>
    </source>
</evidence>
<evidence type="ECO:0000256" key="4">
    <source>
        <dbReference type="ARBA" id="ARBA00022695"/>
    </source>
</evidence>
<dbReference type="PROSITE" id="PS50234">
    <property type="entry name" value="VWFA"/>
    <property type="match status" value="1"/>
</dbReference>
<feature type="domain" description="PARP alpha-helical" evidence="13">
    <location>
        <begin position="249"/>
        <end position="376"/>
    </location>
</feature>
<dbReference type="CDD" id="cd17726">
    <property type="entry name" value="BRCT_PARP4_like"/>
    <property type="match status" value="1"/>
</dbReference>
<dbReference type="Pfam" id="PF13768">
    <property type="entry name" value="VWA_3"/>
    <property type="match status" value="1"/>
</dbReference>
<feature type="domain" description="VWFA" evidence="11">
    <location>
        <begin position="883"/>
        <end position="1048"/>
    </location>
</feature>
<evidence type="ECO:0000256" key="3">
    <source>
        <dbReference type="ARBA" id="ARBA00022679"/>
    </source>
</evidence>
<dbReference type="PANTHER" id="PTHR46530:SF1">
    <property type="entry name" value="PROTEIN MONO-ADP-RIBOSYLTRANSFERASE PARP4"/>
    <property type="match status" value="1"/>
</dbReference>
<keyword evidence="2 8" id="KW-0328">Glycosyltransferase</keyword>
<feature type="region of interest" description="Disordered" evidence="9">
    <location>
        <begin position="100"/>
        <end position="127"/>
    </location>
</feature>
<dbReference type="EMBL" id="JAGXEW010000026">
    <property type="protein sequence ID" value="KAK1157395.1"/>
    <property type="molecule type" value="Genomic_DNA"/>
</dbReference>
<proteinExistence type="inferred from homology"/>
<dbReference type="Pfam" id="PF00644">
    <property type="entry name" value="PARP"/>
    <property type="match status" value="1"/>
</dbReference>
<evidence type="ECO:0000259" key="14">
    <source>
        <dbReference type="PROSITE" id="PS51468"/>
    </source>
</evidence>
<feature type="region of interest" description="Disordered" evidence="9">
    <location>
        <begin position="589"/>
        <end position="608"/>
    </location>
</feature>
<dbReference type="InterPro" id="IPR058904">
    <property type="entry name" value="PARP4_MVP-ID"/>
</dbReference>
<evidence type="ECO:0000256" key="7">
    <source>
        <dbReference type="ARBA" id="ARBA00024347"/>
    </source>
</evidence>
<comment type="subcellular location">
    <subcellularLocation>
        <location evidence="1">Nucleus</location>
    </subcellularLocation>
</comment>
<evidence type="ECO:0000256" key="5">
    <source>
        <dbReference type="ARBA" id="ARBA00023027"/>
    </source>
</evidence>
<dbReference type="InterPro" id="IPR036616">
    <property type="entry name" value="Poly(ADP-ribose)pol_reg_dom_sf"/>
</dbReference>
<dbReference type="PROSITE" id="PS51059">
    <property type="entry name" value="PARP_CATALYTIC"/>
    <property type="match status" value="1"/>
</dbReference>
<keyword evidence="6" id="KW-0539">Nucleus</keyword>
<dbReference type="GO" id="GO:0003950">
    <property type="term" value="F:NAD+ poly-ADP-ribosyltransferase activity"/>
    <property type="evidence" value="ECO:0007669"/>
    <property type="project" value="UniProtKB-UniRule"/>
</dbReference>
<dbReference type="Pfam" id="PF26166">
    <property type="entry name" value="WGR-like_PARP4"/>
    <property type="match status" value="1"/>
</dbReference>
<dbReference type="InterPro" id="IPR001357">
    <property type="entry name" value="BRCT_dom"/>
</dbReference>
<feature type="domain" description="VIT" evidence="14">
    <location>
        <begin position="615"/>
        <end position="743"/>
    </location>
</feature>
<evidence type="ECO:0000256" key="2">
    <source>
        <dbReference type="ARBA" id="ARBA00022676"/>
    </source>
</evidence>
<dbReference type="Gene3D" id="3.90.228.10">
    <property type="match status" value="1"/>
</dbReference>
<dbReference type="InterPro" id="IPR058905">
    <property type="entry name" value="WGR-like_PARP4"/>
</dbReference>
<dbReference type="GO" id="GO:0016779">
    <property type="term" value="F:nucleotidyltransferase activity"/>
    <property type="evidence" value="ECO:0007669"/>
    <property type="project" value="UniProtKB-KW"/>
</dbReference>
<keyword evidence="3 8" id="KW-0808">Transferase</keyword>
<feature type="domain" description="BRCT" evidence="10">
    <location>
        <begin position="1"/>
        <end position="92"/>
    </location>
</feature>
<evidence type="ECO:0000256" key="8">
    <source>
        <dbReference type="RuleBase" id="RU362114"/>
    </source>
</evidence>
<protein>
    <recommendedName>
        <fullName evidence="8">Poly [ADP-ribose] polymerase</fullName>
        <shortName evidence="8">PARP</shortName>
        <ecNumber evidence="8">2.4.2.-</ecNumber>
    </recommendedName>
</protein>
<evidence type="ECO:0000256" key="6">
    <source>
        <dbReference type="ARBA" id="ARBA00023242"/>
    </source>
</evidence>
<dbReference type="PROSITE" id="PS51060">
    <property type="entry name" value="PARP_ALPHA_HD"/>
    <property type="match status" value="1"/>
</dbReference>
<dbReference type="InterPro" id="IPR002035">
    <property type="entry name" value="VWF_A"/>
</dbReference>
<dbReference type="SMART" id="SM00327">
    <property type="entry name" value="VWA"/>
    <property type="match status" value="1"/>
</dbReference>
<dbReference type="Gene3D" id="3.40.50.10190">
    <property type="entry name" value="BRCT domain"/>
    <property type="match status" value="1"/>
</dbReference>
<reference evidence="15" key="1">
    <citation type="submission" date="2022-02" db="EMBL/GenBank/DDBJ databases">
        <title>Atlantic sturgeon de novo genome assembly.</title>
        <authorList>
            <person name="Stock M."/>
            <person name="Klopp C."/>
            <person name="Guiguen Y."/>
            <person name="Cabau C."/>
            <person name="Parinello H."/>
            <person name="Santidrian Yebra-Pimentel E."/>
            <person name="Kuhl H."/>
            <person name="Dirks R.P."/>
            <person name="Guessner J."/>
            <person name="Wuertz S."/>
            <person name="Du K."/>
            <person name="Schartl M."/>
        </authorList>
    </citation>
    <scope>NUCLEOTIDE SEQUENCE</scope>
    <source>
        <strain evidence="15">STURGEONOMICS-FGT-2020</strain>
        <tissue evidence="15">Whole blood</tissue>
    </source>
</reference>
<dbReference type="Pfam" id="PF26156">
    <property type="entry name" value="PARP4_MVP-ID"/>
    <property type="match status" value="1"/>
</dbReference>
<dbReference type="PROSITE" id="PS51468">
    <property type="entry name" value="VIT"/>
    <property type="match status" value="1"/>
</dbReference>
<dbReference type="Pfam" id="PF00533">
    <property type="entry name" value="BRCT"/>
    <property type="match status" value="1"/>
</dbReference>
<dbReference type="PANTHER" id="PTHR46530">
    <property type="entry name" value="PROTEIN MONO-ADP-RIBOSYLTRANSFERASE PARP4"/>
    <property type="match status" value="1"/>
</dbReference>
<keyword evidence="4" id="KW-0548">Nucleotidyltransferase</keyword>
<dbReference type="Pfam" id="PF08487">
    <property type="entry name" value="VIT"/>
    <property type="match status" value="1"/>
</dbReference>
<dbReference type="SUPFAM" id="SSF47587">
    <property type="entry name" value="Domain of poly(ADP-ribose) polymerase"/>
    <property type="match status" value="1"/>
</dbReference>
<dbReference type="InterPro" id="IPR036465">
    <property type="entry name" value="vWFA_dom_sf"/>
</dbReference>
<comment type="caution">
    <text evidence="15">The sequence shown here is derived from an EMBL/GenBank/DDBJ whole genome shotgun (WGS) entry which is preliminary data.</text>
</comment>
<dbReference type="InterPro" id="IPR013694">
    <property type="entry name" value="VIT"/>
</dbReference>
<evidence type="ECO:0000313" key="16">
    <source>
        <dbReference type="Proteomes" id="UP001230051"/>
    </source>
</evidence>
<evidence type="ECO:0000256" key="1">
    <source>
        <dbReference type="ARBA" id="ARBA00004123"/>
    </source>
</evidence>
<accession>A0AAD8FU51</accession>
<gene>
    <name evidence="15" type="primary">PARP4</name>
    <name evidence="15" type="ORF">AOXY_G25047</name>
</gene>
<dbReference type="InterPro" id="IPR031273">
    <property type="entry name" value="PARP4"/>
</dbReference>
<keyword evidence="5 8" id="KW-0520">NAD</keyword>
<sequence>MGVFEKCVIVLELKTLPIKQKNKLKTEIKGNGGIISYVVDKKCTHVIVSHMKDVSSHRLKSIQQFQIPVVSVEYVSKCIEEGRLVDEDAYAPAEHQDVIQNKNYKNPEGEEISPLSEAFPGDDQEETVKNKDSLDKFRIYSGREGSLPYFPSVFEVAKYSIFNKVTADSEAGVVVELQCSVGNPALPFCVSRYWGEWNNSKVMQLWKDLIFAPTSEEAVKAYELFIKDLQDKDFQQQTKLSTELNLLASEKVKKLLLEEALSSSSISQEVAVFVELIWTEALGCFDVLASPVNSISPNDVSRAEGILLQARKAMDEGVDQNGLRGIMSEFYTILQHKHGMDFNITKKMISTKHDLCQLIRDIVNASEATLWSPTPSSLAKYQALRCSVEHVAPNTEEFSTIKELLMHRNESLTSVRIHQIFRIGRVNEMLDFQSQLGNVQPLFHASSASSFVGILSRGLLLPKVAVEQHGIDRTDIGNLGCGIYFSNALSTILKYSKPSESDGTRLLVVCDIALGECKHLHKKDFTLASAPAGYSSVLGVRRTTDVASEFQDDEYVVYNPSQVQIKYVVQFCVGEDQVKSFQPTVNVTNEETPAGLSETPVTDADSDEEYTNPLDSVTEGLQDSSGNKIPLKSVHVKGRMVDLLAQIIVFQTYTNHSVVPIEAKYVFPLDETAAVCGFEAFINGKHVVGEVKEKEKARQEYRQAIQEGHGAYLMDQEAPDVFTISVGNLPPSATVLIKITYVTELAIEFGSIVFRLPGSVAPWQQSKALNERTQDTVEKICVNEMEETGSGFALDMSVEMPHEITHIWSGTHKIKVKKTQCKAVVITEENSSLGPGGFSLTIDLSEVYLPRMWVEKHPDKDSQACLLVFCPEFAPTSFPEDCEVVIFLDSSNSMRGAVLQEARKIALRLLNSLHCKLNVVIFGTDYKELFPCPQDDVLEAAKQFIMFSPPLMGNTDLWRPLRSLSLLAPSKGVRNILLISDGHIQSEGLTLRLVKENAHHTRIFTCGVGHTANRHMLRSLAQSGGGAYEFFDMKTKHNWREKIALQVIRMVSPGCSSVSVKWQQFNPNASRPVQAPAQLHSVFSGNQLLVYGFVPHCTQATLSGVVSNQEIQTMVSTTELQKTKGTMLHKLTARAIIRDYEYGNLHTDETEHEASLGKITLRNTVRKAALKSFVIDLSKEYSIVTQYTSFVAIEKRGENETEGIDAVTTDERIAEEDVDFLPYLTWERAEDDCSGSLEEELSLCSSQNVPTSDYLWIEEEGDTVELETSLWRDPKHHDAFAQQSFPGLEPVPQVPVGLPVPLITYQASRCLKMCSASPPPPPPPSSLCYSKTIPEGFTHSAVTGIERAQNTISAPVVFSSYSSIGGPVLKMTERSGYTQPFSGFGQQLPSNSSSEFSKDAFGFVGSSAFGKTSAVSDPANAAFASGSGITLGENNIFSRPATSSFAFSSGRTFEQSSSIDSGLVEFDSSSDLCLGISNKTVPEECSLGESKDPLSSLTCFKHLVCNAENTSLANESLLPPQFAPILDTAEMNQLQTKLQKVKRRRVSAVQRSGTFPIRRLETREDLDTPSRSRASSLPWTQLFDLQHQDGYWQFSPELGSLLHMDVDYFANVFLKEKGILSLGVKSSEEILRLVATMLVLQLIRYMEQLEGLIFKSLFQLDDTVHQRSEHWGSVKKAVDWVKVADWRYPSIYWRLELGRDWESTTRQLLCIDPVKLNSPLRLVRITCFKPGCFPKGGLS</sequence>
<dbReference type="SUPFAM" id="SSF52113">
    <property type="entry name" value="BRCT domain"/>
    <property type="match status" value="1"/>
</dbReference>
<dbReference type="SMART" id="SM00292">
    <property type="entry name" value="BRCT"/>
    <property type="match status" value="1"/>
</dbReference>
<evidence type="ECO:0000259" key="11">
    <source>
        <dbReference type="PROSITE" id="PS50234"/>
    </source>
</evidence>
<evidence type="ECO:0000259" key="12">
    <source>
        <dbReference type="PROSITE" id="PS51059"/>
    </source>
</evidence>
<dbReference type="SUPFAM" id="SSF53300">
    <property type="entry name" value="vWA-like"/>
    <property type="match status" value="1"/>
</dbReference>
<name>A0AAD8FU51_ACIOX</name>
<dbReference type="Gene3D" id="3.40.50.410">
    <property type="entry name" value="von Willebrand factor, type A domain"/>
    <property type="match status" value="1"/>
</dbReference>
<feature type="domain" description="PARP catalytic" evidence="12">
    <location>
        <begin position="375"/>
        <end position="580"/>
    </location>
</feature>
<dbReference type="EC" id="2.4.2.-" evidence="8"/>
<dbReference type="PROSITE" id="PS50172">
    <property type="entry name" value="BRCT"/>
    <property type="match status" value="1"/>
</dbReference>
<evidence type="ECO:0000256" key="9">
    <source>
        <dbReference type="SAM" id="MobiDB-lite"/>
    </source>
</evidence>
<dbReference type="GO" id="GO:0005634">
    <property type="term" value="C:nucleus"/>
    <property type="evidence" value="ECO:0007669"/>
    <property type="project" value="UniProtKB-SubCell"/>
</dbReference>
<dbReference type="Proteomes" id="UP001230051">
    <property type="component" value="Unassembled WGS sequence"/>
</dbReference>
<dbReference type="SMART" id="SM00609">
    <property type="entry name" value="VIT"/>
    <property type="match status" value="1"/>
</dbReference>
<dbReference type="InterPro" id="IPR004102">
    <property type="entry name" value="Poly(ADP-ribose)pol_reg_dom"/>
</dbReference>
<dbReference type="InterPro" id="IPR036420">
    <property type="entry name" value="BRCT_dom_sf"/>
</dbReference>
<dbReference type="GO" id="GO:0005737">
    <property type="term" value="C:cytoplasm"/>
    <property type="evidence" value="ECO:0007669"/>
    <property type="project" value="TreeGrafter"/>
</dbReference>
<comment type="similarity">
    <text evidence="7">Belongs to the ARTD/PARP family.</text>
</comment>
<organism evidence="15 16">
    <name type="scientific">Acipenser oxyrinchus oxyrinchus</name>
    <dbReference type="NCBI Taxonomy" id="40147"/>
    <lineage>
        <taxon>Eukaryota</taxon>
        <taxon>Metazoa</taxon>
        <taxon>Chordata</taxon>
        <taxon>Craniata</taxon>
        <taxon>Vertebrata</taxon>
        <taxon>Euteleostomi</taxon>
        <taxon>Actinopterygii</taxon>
        <taxon>Chondrostei</taxon>
        <taxon>Acipenseriformes</taxon>
        <taxon>Acipenseridae</taxon>
        <taxon>Acipenser</taxon>
    </lineage>
</organism>
<evidence type="ECO:0000313" key="15">
    <source>
        <dbReference type="EMBL" id="KAK1157395.1"/>
    </source>
</evidence>